<dbReference type="PATRIC" id="fig|472175.3.peg.1881"/>
<dbReference type="GO" id="GO:0006310">
    <property type="term" value="P:DNA recombination"/>
    <property type="evidence" value="ECO:0007669"/>
    <property type="project" value="UniProtKB-KW"/>
</dbReference>
<evidence type="ECO:0000259" key="3">
    <source>
        <dbReference type="Pfam" id="PF20172"/>
    </source>
</evidence>
<proteinExistence type="predicted"/>
<dbReference type="InterPro" id="IPR013762">
    <property type="entry name" value="Integrase-like_cat_sf"/>
</dbReference>
<dbReference type="Proteomes" id="UP000053675">
    <property type="component" value="Unassembled WGS sequence"/>
</dbReference>
<dbReference type="Pfam" id="PF20172">
    <property type="entry name" value="DUF6538"/>
    <property type="match status" value="1"/>
</dbReference>
<sequence length="751" mass="83707">MAVHVLRQAHKDSVMAARHRIANLTRRGNVFYWRARIPSALAIDQRSHLALSLRHGDHTKAKSMVRRLNTLLAELAENDRARMTSREQLDEIFRAEIERMNESLEDLAFAARRTGSAAEDNLRADILVGWAYRLIELFGTGRPMRFDASCPARRVLEQAGFAESQISEIAATFEQERKECRTAYFEGFLKSEMDAHGLKDTPLNRERATQQIMRAKADVLLGAPDRYGPLSTGSDVAALFGEPTQPQTSSLEAAPLPAPATASPTQDEAPARALLSLEQTHAPQTQATESAPSVSAPASPAPDFAIPQQPQPAQAPAPEVIEPATQTPTAPVIDDEKGVDLPLSQFITECDALMKSNQHHWEDATAKDVKVAVTMLVGVLEEQGITHSSQMRQIHLGKLREHFDHILTNYGRSPRLRSLGTADLRAASAEAVKSHVDAGKEPPKLGLGPTTIRKHLANINTFLTYIKGRGYHVPNLTMDGLRPRKPKLSDARRITDKPGPEQLRPMFDMPLFTGCKSATEQEVAGPHVFHSANYFLPMLMVYLGPRRAEVAGLAVKDIVKTAQGWAIDIRPNKFRSLKNASSARMLPVPDEVLRLNFIDYVEAIKALRYDALFPELFAKSRRTDPGDRFYKDFVPKLHQHLGDAERWNRVLHALRHGFADTLKQALVHPSIISDIAGRLGNDETSMRYTNRAGLNVIKDALQKYPSVTNHLEPQPIRLLPWVEAQEPSPWEGRSSAHRLQEARAKRKRPKR</sequence>
<keyword evidence="1" id="KW-0233">DNA recombination</keyword>
<dbReference type="GO" id="GO:0015074">
    <property type="term" value="P:DNA integration"/>
    <property type="evidence" value="ECO:0007669"/>
    <property type="project" value="InterPro"/>
</dbReference>
<reference evidence="4 5" key="1">
    <citation type="submission" date="2014-05" db="EMBL/GenBank/DDBJ databases">
        <title>Draft Genome Sequence of Nitratireductor basaltis Strain UMTGB225, A Marine Bacterium Isolated from Green Barrel Tunicate.</title>
        <authorList>
            <person name="Gan H.Y."/>
        </authorList>
    </citation>
    <scope>NUCLEOTIDE SEQUENCE [LARGE SCALE GENOMIC DNA]</scope>
    <source>
        <strain evidence="4 5">UMTGB225</strain>
    </source>
</reference>
<accession>A0A084UCZ7</accession>
<name>A0A084UCZ7_9HYPH</name>
<feature type="compositionally biased region" description="Low complexity" evidence="2">
    <location>
        <begin position="248"/>
        <end position="265"/>
    </location>
</feature>
<feature type="compositionally biased region" description="Low complexity" evidence="2">
    <location>
        <begin position="290"/>
        <end position="308"/>
    </location>
</feature>
<comment type="caution">
    <text evidence="4">The sequence shown here is derived from an EMBL/GenBank/DDBJ whole genome shotgun (WGS) entry which is preliminary data.</text>
</comment>
<gene>
    <name evidence="4" type="ORF">EL18_01874</name>
</gene>
<evidence type="ECO:0000256" key="2">
    <source>
        <dbReference type="SAM" id="MobiDB-lite"/>
    </source>
</evidence>
<dbReference type="GO" id="GO:0003677">
    <property type="term" value="F:DNA binding"/>
    <property type="evidence" value="ECO:0007669"/>
    <property type="project" value="InterPro"/>
</dbReference>
<dbReference type="eggNOG" id="COG0582">
    <property type="taxonomic scope" value="Bacteria"/>
</dbReference>
<feature type="region of interest" description="Disordered" evidence="2">
    <location>
        <begin position="282"/>
        <end position="316"/>
    </location>
</feature>
<dbReference type="SUPFAM" id="SSF56349">
    <property type="entry name" value="DNA breaking-rejoining enzymes"/>
    <property type="match status" value="1"/>
</dbReference>
<evidence type="ECO:0000313" key="5">
    <source>
        <dbReference type="Proteomes" id="UP000053675"/>
    </source>
</evidence>
<feature type="region of interest" description="Disordered" evidence="2">
    <location>
        <begin position="727"/>
        <end position="751"/>
    </location>
</feature>
<protein>
    <submittedName>
        <fullName evidence="4">Phage integrase family protein</fullName>
    </submittedName>
</protein>
<organism evidence="4 5">
    <name type="scientific">Nitratireductor basaltis</name>
    <dbReference type="NCBI Taxonomy" id="472175"/>
    <lineage>
        <taxon>Bacteria</taxon>
        <taxon>Pseudomonadati</taxon>
        <taxon>Pseudomonadota</taxon>
        <taxon>Alphaproteobacteria</taxon>
        <taxon>Hyphomicrobiales</taxon>
        <taxon>Phyllobacteriaceae</taxon>
        <taxon>Nitratireductor</taxon>
    </lineage>
</organism>
<dbReference type="AlphaFoldDB" id="A0A084UCZ7"/>
<dbReference type="Gene3D" id="1.10.443.10">
    <property type="entry name" value="Intergrase catalytic core"/>
    <property type="match status" value="1"/>
</dbReference>
<feature type="region of interest" description="Disordered" evidence="2">
    <location>
        <begin position="234"/>
        <end position="268"/>
    </location>
</feature>
<dbReference type="STRING" id="472175.EL18_01874"/>
<feature type="domain" description="DUF6538" evidence="3">
    <location>
        <begin position="23"/>
        <end position="70"/>
    </location>
</feature>
<keyword evidence="5" id="KW-1185">Reference proteome</keyword>
<evidence type="ECO:0000256" key="1">
    <source>
        <dbReference type="ARBA" id="ARBA00023172"/>
    </source>
</evidence>
<dbReference type="InterPro" id="IPR046668">
    <property type="entry name" value="DUF6538"/>
</dbReference>
<evidence type="ECO:0000313" key="4">
    <source>
        <dbReference type="EMBL" id="KFB10833.1"/>
    </source>
</evidence>
<dbReference type="InterPro" id="IPR011010">
    <property type="entry name" value="DNA_brk_join_enz"/>
</dbReference>
<dbReference type="EMBL" id="JMQM01000001">
    <property type="protein sequence ID" value="KFB10833.1"/>
    <property type="molecule type" value="Genomic_DNA"/>
</dbReference>